<dbReference type="PROSITE" id="PS51257">
    <property type="entry name" value="PROKAR_LIPOPROTEIN"/>
    <property type="match status" value="1"/>
</dbReference>
<accession>A0A6S6SS25</accession>
<feature type="chain" id="PRO_5028455275" description="Lipoprotein" evidence="1">
    <location>
        <begin position="27"/>
        <end position="157"/>
    </location>
</feature>
<name>A0A6S6SS25_9BACT</name>
<proteinExistence type="predicted"/>
<dbReference type="AlphaFoldDB" id="A0A6S6SS25"/>
<sequence length="157" mass="18200">MFAKFLAYLFLSTLLFSLSGCTNSSAKTMSSEIKASYLKVPSSDCEVRKWYNYQVVAIPMIDKRWVEKGISLEVRATRAYSLRHNARMNARYMMKDKEAVKKLEERDTQKYGNPDGPTFLYLVKKMKKKGFNRDESYREIIKSASRTSPTYNGKCVK</sequence>
<keyword evidence="1" id="KW-0732">Signal</keyword>
<reference evidence="2" key="1">
    <citation type="submission" date="2020-01" db="EMBL/GenBank/DDBJ databases">
        <authorList>
            <person name="Meier V. D."/>
            <person name="Meier V D."/>
        </authorList>
    </citation>
    <scope>NUCLEOTIDE SEQUENCE</scope>
    <source>
        <strain evidence="2">HLG_WM_MAG_06</strain>
    </source>
</reference>
<feature type="signal peptide" evidence="1">
    <location>
        <begin position="1"/>
        <end position="26"/>
    </location>
</feature>
<evidence type="ECO:0000256" key="1">
    <source>
        <dbReference type="SAM" id="SignalP"/>
    </source>
</evidence>
<organism evidence="2">
    <name type="scientific">uncultured Sulfurovum sp</name>
    <dbReference type="NCBI Taxonomy" id="269237"/>
    <lineage>
        <taxon>Bacteria</taxon>
        <taxon>Pseudomonadati</taxon>
        <taxon>Campylobacterota</taxon>
        <taxon>Epsilonproteobacteria</taxon>
        <taxon>Campylobacterales</taxon>
        <taxon>Sulfurovaceae</taxon>
        <taxon>Sulfurovum</taxon>
        <taxon>environmental samples</taxon>
    </lineage>
</organism>
<protein>
    <recommendedName>
        <fullName evidence="3">Lipoprotein</fullName>
    </recommendedName>
</protein>
<evidence type="ECO:0000313" key="2">
    <source>
        <dbReference type="EMBL" id="CAA6809981.1"/>
    </source>
</evidence>
<dbReference type="EMBL" id="CACVAP010000059">
    <property type="protein sequence ID" value="CAA6809981.1"/>
    <property type="molecule type" value="Genomic_DNA"/>
</dbReference>
<evidence type="ECO:0008006" key="3">
    <source>
        <dbReference type="Google" id="ProtNLM"/>
    </source>
</evidence>
<gene>
    <name evidence="2" type="ORF">HELGO_WM5191</name>
</gene>